<accession>A0A0A9DC79</accession>
<dbReference type="AlphaFoldDB" id="A0A0A9DC79"/>
<protein>
    <submittedName>
        <fullName evidence="2">Uncharacterized protein</fullName>
    </submittedName>
</protein>
<reference evidence="2" key="2">
    <citation type="journal article" date="2015" name="Data Brief">
        <title>Shoot transcriptome of the giant reed, Arundo donax.</title>
        <authorList>
            <person name="Barrero R.A."/>
            <person name="Guerrero F.D."/>
            <person name="Moolhuijzen P."/>
            <person name="Goolsby J.A."/>
            <person name="Tidwell J."/>
            <person name="Bellgard S.E."/>
            <person name="Bellgard M.I."/>
        </authorList>
    </citation>
    <scope>NUCLEOTIDE SEQUENCE</scope>
    <source>
        <tissue evidence="2">Shoot tissue taken approximately 20 cm above the soil surface</tissue>
    </source>
</reference>
<feature type="region of interest" description="Disordered" evidence="1">
    <location>
        <begin position="53"/>
        <end position="77"/>
    </location>
</feature>
<sequence>MSAANPLSSASVGSKLAWPSGKNCTGGGGGGAAASCFVGFSTVPCSLQHDAAGAVASSRGGGGEQNSAWSGSKMGTR</sequence>
<reference evidence="2" key="1">
    <citation type="submission" date="2014-09" db="EMBL/GenBank/DDBJ databases">
        <authorList>
            <person name="Magalhaes I.L.F."/>
            <person name="Oliveira U."/>
            <person name="Santos F.R."/>
            <person name="Vidigal T.H.D.A."/>
            <person name="Brescovit A.D."/>
            <person name="Santos A.J."/>
        </authorList>
    </citation>
    <scope>NUCLEOTIDE SEQUENCE</scope>
    <source>
        <tissue evidence="2">Shoot tissue taken approximately 20 cm above the soil surface</tissue>
    </source>
</reference>
<evidence type="ECO:0000313" key="2">
    <source>
        <dbReference type="EMBL" id="JAD83260.1"/>
    </source>
</evidence>
<organism evidence="2">
    <name type="scientific">Arundo donax</name>
    <name type="common">Giant reed</name>
    <name type="synonym">Donax arundinaceus</name>
    <dbReference type="NCBI Taxonomy" id="35708"/>
    <lineage>
        <taxon>Eukaryota</taxon>
        <taxon>Viridiplantae</taxon>
        <taxon>Streptophyta</taxon>
        <taxon>Embryophyta</taxon>
        <taxon>Tracheophyta</taxon>
        <taxon>Spermatophyta</taxon>
        <taxon>Magnoliopsida</taxon>
        <taxon>Liliopsida</taxon>
        <taxon>Poales</taxon>
        <taxon>Poaceae</taxon>
        <taxon>PACMAD clade</taxon>
        <taxon>Arundinoideae</taxon>
        <taxon>Arundineae</taxon>
        <taxon>Arundo</taxon>
    </lineage>
</organism>
<name>A0A0A9DC79_ARUDO</name>
<feature type="compositionally biased region" description="Polar residues" evidence="1">
    <location>
        <begin position="65"/>
        <end position="77"/>
    </location>
</feature>
<proteinExistence type="predicted"/>
<dbReference type="EMBL" id="GBRH01214635">
    <property type="protein sequence ID" value="JAD83260.1"/>
    <property type="molecule type" value="Transcribed_RNA"/>
</dbReference>
<evidence type="ECO:0000256" key="1">
    <source>
        <dbReference type="SAM" id="MobiDB-lite"/>
    </source>
</evidence>